<keyword evidence="2" id="KW-1185">Reference proteome</keyword>
<organism evidence="1 2">
    <name type="scientific">Lyophyllum shimeji</name>
    <name type="common">Hon-shimeji</name>
    <name type="synonym">Tricholoma shimeji</name>
    <dbReference type="NCBI Taxonomy" id="47721"/>
    <lineage>
        <taxon>Eukaryota</taxon>
        <taxon>Fungi</taxon>
        <taxon>Dikarya</taxon>
        <taxon>Basidiomycota</taxon>
        <taxon>Agaricomycotina</taxon>
        <taxon>Agaricomycetes</taxon>
        <taxon>Agaricomycetidae</taxon>
        <taxon>Agaricales</taxon>
        <taxon>Tricholomatineae</taxon>
        <taxon>Lyophyllaceae</taxon>
        <taxon>Lyophyllum</taxon>
    </lineage>
</organism>
<evidence type="ECO:0000313" key="2">
    <source>
        <dbReference type="Proteomes" id="UP001063166"/>
    </source>
</evidence>
<accession>A0A9P3UPD3</accession>
<proteinExistence type="predicted"/>
<comment type="caution">
    <text evidence="1">The sequence shown here is derived from an EMBL/GenBank/DDBJ whole genome shotgun (WGS) entry which is preliminary data.</text>
</comment>
<dbReference type="AlphaFoldDB" id="A0A9P3UPD3"/>
<dbReference type="EMBL" id="BRPK01000006">
    <property type="protein sequence ID" value="GLB38875.1"/>
    <property type="molecule type" value="Genomic_DNA"/>
</dbReference>
<evidence type="ECO:0000313" key="1">
    <source>
        <dbReference type="EMBL" id="GLB38875.1"/>
    </source>
</evidence>
<protein>
    <submittedName>
        <fullName evidence="1">Uncharacterized protein</fullName>
    </submittedName>
</protein>
<name>A0A9P3UPD3_LYOSH</name>
<sequence>MTSDRPCSLGPYVYGPSLFCTQIPSLAILGHRYPKRPGVLAIDSPCTNWKEPLQTMKSEDQAWLRVSKVSRLTSIASI</sequence>
<dbReference type="Proteomes" id="UP001063166">
    <property type="component" value="Unassembled WGS sequence"/>
</dbReference>
<reference evidence="1" key="1">
    <citation type="submission" date="2022-07" db="EMBL/GenBank/DDBJ databases">
        <title>The genome of Lyophyllum shimeji provides insight into the initial evolution of ectomycorrhizal fungal genome.</title>
        <authorList>
            <person name="Kobayashi Y."/>
            <person name="Shibata T."/>
            <person name="Hirakawa H."/>
            <person name="Shigenobu S."/>
            <person name="Nishiyama T."/>
            <person name="Yamada A."/>
            <person name="Hasebe M."/>
            <person name="Kawaguchi M."/>
        </authorList>
    </citation>
    <scope>NUCLEOTIDE SEQUENCE</scope>
    <source>
        <strain evidence="1">AT787</strain>
    </source>
</reference>
<gene>
    <name evidence="1" type="ORF">LshimejAT787_0600370</name>
</gene>